<organism evidence="2 3">
    <name type="scientific">Cellulomonas dongxiuzhuiae</name>
    <dbReference type="NCBI Taxonomy" id="2819979"/>
    <lineage>
        <taxon>Bacteria</taxon>
        <taxon>Bacillati</taxon>
        <taxon>Actinomycetota</taxon>
        <taxon>Actinomycetes</taxon>
        <taxon>Micrococcales</taxon>
        <taxon>Cellulomonadaceae</taxon>
        <taxon>Cellulomonas</taxon>
    </lineage>
</organism>
<protein>
    <submittedName>
        <fullName evidence="2">ATP-binding protein</fullName>
    </submittedName>
</protein>
<accession>A0ABX8GLN4</accession>
<evidence type="ECO:0000256" key="1">
    <source>
        <dbReference type="SAM" id="MobiDB-lite"/>
    </source>
</evidence>
<keyword evidence="2" id="KW-0067">ATP-binding</keyword>
<name>A0ABX8GLN4_9CELL</name>
<evidence type="ECO:0000313" key="2">
    <source>
        <dbReference type="EMBL" id="QWC16526.1"/>
    </source>
</evidence>
<reference evidence="2 3" key="1">
    <citation type="submission" date="2021-05" db="EMBL/GenBank/DDBJ databases">
        <title>Novel species in genus Cellulomonas.</title>
        <authorList>
            <person name="Zhang G."/>
        </authorList>
    </citation>
    <scope>NUCLEOTIDE SEQUENCE [LARGE SCALE GENOMIC DNA]</scope>
    <source>
        <strain evidence="3">zg-ZUI157</strain>
    </source>
</reference>
<dbReference type="EMBL" id="CP076023">
    <property type="protein sequence ID" value="QWC16526.1"/>
    <property type="molecule type" value="Genomic_DNA"/>
</dbReference>
<dbReference type="SUPFAM" id="SSF55874">
    <property type="entry name" value="ATPase domain of HSP90 chaperone/DNA topoisomerase II/histidine kinase"/>
    <property type="match status" value="1"/>
</dbReference>
<dbReference type="GO" id="GO:0005524">
    <property type="term" value="F:ATP binding"/>
    <property type="evidence" value="ECO:0007669"/>
    <property type="project" value="UniProtKB-KW"/>
</dbReference>
<sequence>MTATDDAVGATAYFEVGDPVKSVSIGVDHAIIKHFSEHLYSSPNKAIEELVANGFDALATRCYVYLPGEYASGQVIVWDNGQSMTVQGIEEMWQIARSPKEQLGDGRVASAEGRTRAVIGKFGIGKLASYAVGHRMSHICKNGDGQYLAVSVDYRRFTGAEEAPSQADDGVQTLGEEPLPVSAHAPGPIGSQERPEPEVGRAEGDERPTEQAPNMTSVRALTEEQALAVVRSILPKGEAVDFMLAEHHWTLAVIDDLRLTKPLYPGRLAWVLGNGMPLRPDFQVWVDDHEVEPRLASDAAVTWQLTAEPIVASLKSTWQSALQAGEIEGDIDYAPEPRADGSYEADEPYAAEPALIFPTIGRVTATVRLFADPLRAQPDEGRSHGFFLMVRGRLVNPDDDKLFLNDPSFATFYRSQFVIRADGVDAELLADRESLRRDTAMAREFKTLQSALYRAARIAIDSQDEVTVRGAKTESWLPTRSRELFRDPMAALFGRAVEKPTSIDLNEPVIDRSPLGEAEPLATLQATNGHLQVNTNHPFYRTMEARAGGGKKGASVMRAFDLFAVAERLTEGHLYSMGIDELRVREILEWRDKLFRALAETYDRNHEDAIIELRNASYDGDTRFENAVAAVLRLMGFSATRDGASGKKDVLVVAPVGPGHRTFIAEAKGSASAVANVTAAVASAASHRDATEGATHAVIIAREFTGFERKNAPAVLEECRATGGVSLVTVDVLVRLHEALMQYAYPLDTLMDLLFVLESPEEKLQRVAELEQPLEDFDFRAVLEEIWEQQSGRASGDQISIRTLWQSRDEWKLTMDLAGFVSRVTALSHFAGHLMVLDSSAEKLVFITQHPDIVVEHVQRRIAPPAIETLLRDSRQHD</sequence>
<dbReference type="RefSeq" id="WP_208197089.1">
    <property type="nucleotide sequence ID" value="NZ_CP076023.1"/>
</dbReference>
<feature type="compositionally biased region" description="Basic and acidic residues" evidence="1">
    <location>
        <begin position="193"/>
        <end position="209"/>
    </location>
</feature>
<keyword evidence="3" id="KW-1185">Reference proteome</keyword>
<proteinExistence type="predicted"/>
<evidence type="ECO:0000313" key="3">
    <source>
        <dbReference type="Proteomes" id="UP000679335"/>
    </source>
</evidence>
<dbReference type="Gene3D" id="3.30.565.10">
    <property type="entry name" value="Histidine kinase-like ATPase, C-terminal domain"/>
    <property type="match status" value="1"/>
</dbReference>
<gene>
    <name evidence="2" type="ORF">KKR89_02315</name>
</gene>
<dbReference type="Pfam" id="PF13589">
    <property type="entry name" value="HATPase_c_3"/>
    <property type="match status" value="1"/>
</dbReference>
<dbReference type="InterPro" id="IPR036890">
    <property type="entry name" value="HATPase_C_sf"/>
</dbReference>
<keyword evidence="2" id="KW-0547">Nucleotide-binding</keyword>
<feature type="region of interest" description="Disordered" evidence="1">
    <location>
        <begin position="162"/>
        <end position="217"/>
    </location>
</feature>
<dbReference type="Proteomes" id="UP000679335">
    <property type="component" value="Chromosome"/>
</dbReference>